<proteinExistence type="predicted"/>
<evidence type="ECO:0000256" key="1">
    <source>
        <dbReference type="ARBA" id="ARBA00022729"/>
    </source>
</evidence>
<keyword evidence="6" id="KW-1185">Reference proteome</keyword>
<sequence length="224" mass="23934">MSRALLAVPLLTAALLSGCGAATPDYQSLLATAPARPTAASAQESVSLSAYLESVGVEGRPVAPEKLADLTVTVPRPEGWRDYTNINLAPGTRVIADGETYPTAMLMVFTLDGDFDVAEALKHADVDAEMSQNFKKLNGSREDFKGFPSSMIEGTYDLNGQRMQAYNRIVFATGSKPKTPDSTPQRYLVQLTVTSFADDAESKGPAIEKIISGFDVAGKQRAPK</sequence>
<evidence type="ECO:0000313" key="3">
    <source>
        <dbReference type="EMBL" id="OPE50080.1"/>
    </source>
</evidence>
<dbReference type="Proteomes" id="UP000220340">
    <property type="component" value="Unassembled WGS sequence"/>
</dbReference>
<dbReference type="PROSITE" id="PS51257">
    <property type="entry name" value="PROKAR_LIPOPROTEIN"/>
    <property type="match status" value="1"/>
</dbReference>
<gene>
    <name evidence="3" type="ORF">BV510_21440</name>
    <name evidence="4" type="ORF">CRI78_17695</name>
</gene>
<reference evidence="4 6" key="2">
    <citation type="submission" date="2017-10" db="EMBL/GenBank/DDBJ databases">
        <title>The new phylogeny of genus Mycobacterium.</title>
        <authorList>
            <person name="Tortoli E."/>
            <person name="Trovato A."/>
            <person name="Cirillo D.M."/>
        </authorList>
    </citation>
    <scope>NUCLEOTIDE SEQUENCE [LARGE SCALE GENOMIC DNA]</scope>
    <source>
        <strain evidence="4 6">IP141170001</strain>
    </source>
</reference>
<feature type="chain" id="PRO_5011898940" description="Lipoprotein LpqT" evidence="2">
    <location>
        <begin position="22"/>
        <end position="224"/>
    </location>
</feature>
<evidence type="ECO:0000256" key="2">
    <source>
        <dbReference type="SAM" id="SignalP"/>
    </source>
</evidence>
<name>A0A1Q4H6B8_9MYCO</name>
<comment type="caution">
    <text evidence="3">The sequence shown here is derived from an EMBL/GenBank/DDBJ whole genome shotgun (WGS) entry which is preliminary data.</text>
</comment>
<reference evidence="3 5" key="1">
    <citation type="submission" date="2016-09" db="EMBL/GenBank/DDBJ databases">
        <title>genome sequences of unsequenced Mycobacteria.</title>
        <authorList>
            <person name="Greninger A.L."/>
            <person name="Jerome K.R."/>
            <person name="Mcnair B."/>
            <person name="Wallis C."/>
            <person name="Fang F."/>
        </authorList>
    </citation>
    <scope>NUCLEOTIDE SEQUENCE [LARGE SCALE GENOMIC DNA]</scope>
    <source>
        <strain evidence="3 5">BM1</strain>
    </source>
</reference>
<dbReference type="STRING" id="1801.BRW64_23465"/>
<dbReference type="Proteomes" id="UP000191039">
    <property type="component" value="Unassembled WGS sequence"/>
</dbReference>
<accession>A0A1Q4H6B8</accession>
<protein>
    <recommendedName>
        <fullName evidence="7">Lipoprotein LpqT</fullName>
    </recommendedName>
</protein>
<feature type="signal peptide" evidence="2">
    <location>
        <begin position="1"/>
        <end position="21"/>
    </location>
</feature>
<dbReference type="Gene3D" id="3.40.1000.10">
    <property type="entry name" value="Mog1/PsbP, alpha/beta/alpha sandwich"/>
    <property type="match status" value="1"/>
</dbReference>
<keyword evidence="1 2" id="KW-0732">Signal</keyword>
<dbReference type="InterPro" id="IPR019674">
    <property type="entry name" value="Lipoprotein_LpqN/LpqT-like"/>
</dbReference>
<evidence type="ECO:0008006" key="7">
    <source>
        <dbReference type="Google" id="ProtNLM"/>
    </source>
</evidence>
<evidence type="ECO:0000313" key="4">
    <source>
        <dbReference type="EMBL" id="PEG53216.1"/>
    </source>
</evidence>
<dbReference type="RefSeq" id="WP_073858870.1">
    <property type="nucleotide sequence ID" value="NZ_BAAATC010000004.1"/>
</dbReference>
<evidence type="ECO:0000313" key="5">
    <source>
        <dbReference type="Proteomes" id="UP000191039"/>
    </source>
</evidence>
<evidence type="ECO:0000313" key="6">
    <source>
        <dbReference type="Proteomes" id="UP000220340"/>
    </source>
</evidence>
<dbReference type="Pfam" id="PF10738">
    <property type="entry name" value="Lpp-LpqN"/>
    <property type="match status" value="1"/>
</dbReference>
<dbReference type="AlphaFoldDB" id="A0A1Q4H6B8"/>
<dbReference type="EMBL" id="MIJD01000268">
    <property type="protein sequence ID" value="OPE50080.1"/>
    <property type="molecule type" value="Genomic_DNA"/>
</dbReference>
<dbReference type="OrthoDB" id="4749152at2"/>
<dbReference type="EMBL" id="PDCR01000022">
    <property type="protein sequence ID" value="PEG53216.1"/>
    <property type="molecule type" value="Genomic_DNA"/>
</dbReference>
<organism evidence="3 5">
    <name type="scientific">Mycolicibacterium diernhoferi</name>
    <dbReference type="NCBI Taxonomy" id="1801"/>
    <lineage>
        <taxon>Bacteria</taxon>
        <taxon>Bacillati</taxon>
        <taxon>Actinomycetota</taxon>
        <taxon>Actinomycetes</taxon>
        <taxon>Mycobacteriales</taxon>
        <taxon>Mycobacteriaceae</taxon>
        <taxon>Mycolicibacterium</taxon>
    </lineage>
</organism>